<organism evidence="2 3">
    <name type="scientific">Micromonospora inositola</name>
    <dbReference type="NCBI Taxonomy" id="47865"/>
    <lineage>
        <taxon>Bacteria</taxon>
        <taxon>Bacillati</taxon>
        <taxon>Actinomycetota</taxon>
        <taxon>Actinomycetes</taxon>
        <taxon>Micromonosporales</taxon>
        <taxon>Micromonosporaceae</taxon>
        <taxon>Micromonospora</taxon>
    </lineage>
</organism>
<keyword evidence="1" id="KW-1133">Transmembrane helix</keyword>
<feature type="transmembrane region" description="Helical" evidence="1">
    <location>
        <begin position="12"/>
        <end position="30"/>
    </location>
</feature>
<evidence type="ECO:0000313" key="2">
    <source>
        <dbReference type="EMBL" id="SCG55533.1"/>
    </source>
</evidence>
<dbReference type="EMBL" id="LT607754">
    <property type="protein sequence ID" value="SCG55533.1"/>
    <property type="molecule type" value="Genomic_DNA"/>
</dbReference>
<gene>
    <name evidence="2" type="ORF">GA0070613_2557</name>
</gene>
<dbReference type="Proteomes" id="UP000198221">
    <property type="component" value="Chromosome I"/>
</dbReference>
<dbReference type="OrthoDB" id="3393925at2"/>
<sequence>MQVDPPENRGMAALMVASGVGGLILLLAGNGGRSSILALVAFACFIVCVALLGLSSVLQEHERWRADLERQRLSEQAAGDNAKR</sequence>
<proteinExistence type="predicted"/>
<protein>
    <submittedName>
        <fullName evidence="2">Uncharacterized protein</fullName>
    </submittedName>
</protein>
<keyword evidence="3" id="KW-1185">Reference proteome</keyword>
<name>A0A1C5IBT8_9ACTN</name>
<keyword evidence="1" id="KW-0812">Transmembrane</keyword>
<accession>A0A1C5IBT8</accession>
<evidence type="ECO:0000256" key="1">
    <source>
        <dbReference type="SAM" id="Phobius"/>
    </source>
</evidence>
<evidence type="ECO:0000313" key="3">
    <source>
        <dbReference type="Proteomes" id="UP000198221"/>
    </source>
</evidence>
<reference evidence="3" key="1">
    <citation type="submission" date="2016-06" db="EMBL/GenBank/DDBJ databases">
        <authorList>
            <person name="Varghese N."/>
            <person name="Submissions Spin"/>
        </authorList>
    </citation>
    <scope>NUCLEOTIDE SEQUENCE [LARGE SCALE GENOMIC DNA]</scope>
    <source>
        <strain evidence="3">DSM 43819</strain>
    </source>
</reference>
<feature type="transmembrane region" description="Helical" evidence="1">
    <location>
        <begin position="36"/>
        <end position="58"/>
    </location>
</feature>
<dbReference type="RefSeq" id="WP_157746342.1">
    <property type="nucleotide sequence ID" value="NZ_LT607754.1"/>
</dbReference>
<keyword evidence="1" id="KW-0472">Membrane</keyword>
<dbReference type="AlphaFoldDB" id="A0A1C5IBT8"/>